<evidence type="ECO:0008006" key="3">
    <source>
        <dbReference type="Google" id="ProtNLM"/>
    </source>
</evidence>
<dbReference type="EMBL" id="AP028918">
    <property type="protein sequence ID" value="BES99234.1"/>
    <property type="molecule type" value="Genomic_DNA"/>
</dbReference>
<accession>A0ABN7B4B9</accession>
<proteinExistence type="predicted"/>
<gene>
    <name evidence="1" type="ORF">NTJ_12051</name>
</gene>
<name>A0ABN7B4B9_9HEMI</name>
<evidence type="ECO:0000313" key="2">
    <source>
        <dbReference type="Proteomes" id="UP001307889"/>
    </source>
</evidence>
<organism evidence="1 2">
    <name type="scientific">Nesidiocoris tenuis</name>
    <dbReference type="NCBI Taxonomy" id="355587"/>
    <lineage>
        <taxon>Eukaryota</taxon>
        <taxon>Metazoa</taxon>
        <taxon>Ecdysozoa</taxon>
        <taxon>Arthropoda</taxon>
        <taxon>Hexapoda</taxon>
        <taxon>Insecta</taxon>
        <taxon>Pterygota</taxon>
        <taxon>Neoptera</taxon>
        <taxon>Paraneoptera</taxon>
        <taxon>Hemiptera</taxon>
        <taxon>Heteroptera</taxon>
        <taxon>Panheteroptera</taxon>
        <taxon>Cimicomorpha</taxon>
        <taxon>Miridae</taxon>
        <taxon>Dicyphina</taxon>
        <taxon>Nesidiocoris</taxon>
    </lineage>
</organism>
<reference evidence="1 2" key="1">
    <citation type="submission" date="2023-09" db="EMBL/GenBank/DDBJ databases">
        <title>Nesidiocoris tenuis whole genome shotgun sequence.</title>
        <authorList>
            <person name="Shibata T."/>
            <person name="Shimoda M."/>
            <person name="Kobayashi T."/>
            <person name="Uehara T."/>
        </authorList>
    </citation>
    <scope>NUCLEOTIDE SEQUENCE [LARGE SCALE GENOMIC DNA]</scope>
    <source>
        <strain evidence="1 2">Japan</strain>
    </source>
</reference>
<dbReference type="Proteomes" id="UP001307889">
    <property type="component" value="Chromosome 10"/>
</dbReference>
<evidence type="ECO:0000313" key="1">
    <source>
        <dbReference type="EMBL" id="BES99234.1"/>
    </source>
</evidence>
<sequence length="97" mass="10564">MCGVLTDSTGREVSTKRRFRLTVRGERSGNPVGDVSTVRVERLITSKTAPGRKARIDSTGREVVHLRFSGSQVLLKADDKRGGIGQLQLKSLHDCAS</sequence>
<keyword evidence="2" id="KW-1185">Reference proteome</keyword>
<protein>
    <recommendedName>
        <fullName evidence="3">Cadherin domain-containing protein</fullName>
    </recommendedName>
</protein>